<dbReference type="RefSeq" id="WP_168873338.1">
    <property type="nucleotide sequence ID" value="NZ_JABAIA010000003.1"/>
</dbReference>
<evidence type="ECO:0000313" key="1">
    <source>
        <dbReference type="EMBL" id="NLR67373.1"/>
    </source>
</evidence>
<dbReference type="InterPro" id="IPR036188">
    <property type="entry name" value="FAD/NAD-bd_sf"/>
</dbReference>
<gene>
    <name evidence="1" type="ORF">HGH92_23915</name>
</gene>
<protein>
    <submittedName>
        <fullName evidence="1">FAD-binding protein</fullName>
    </submittedName>
</protein>
<dbReference type="PANTHER" id="PTHR43747">
    <property type="entry name" value="FAD-BINDING PROTEIN"/>
    <property type="match status" value="1"/>
</dbReference>
<dbReference type="Proteomes" id="UP000570474">
    <property type="component" value="Unassembled WGS sequence"/>
</dbReference>
<dbReference type="InterPro" id="IPR050816">
    <property type="entry name" value="Flavin-dep_Halogenase_NPB"/>
</dbReference>
<dbReference type="Gene3D" id="3.50.50.60">
    <property type="entry name" value="FAD/NAD(P)-binding domain"/>
    <property type="match status" value="1"/>
</dbReference>
<dbReference type="InterPro" id="IPR006905">
    <property type="entry name" value="Flavin_halogenase"/>
</dbReference>
<dbReference type="Pfam" id="PF04820">
    <property type="entry name" value="Trp_halogenase"/>
    <property type="match status" value="2"/>
</dbReference>
<dbReference type="AlphaFoldDB" id="A0A847RWB0"/>
<comment type="caution">
    <text evidence="1">The sequence shown here is derived from an EMBL/GenBank/DDBJ whole genome shotgun (WGS) entry which is preliminary data.</text>
</comment>
<accession>A0A847RWB0</accession>
<dbReference type="SUPFAM" id="SSF51905">
    <property type="entry name" value="FAD/NAD(P)-binding domain"/>
    <property type="match status" value="1"/>
</dbReference>
<name>A0A847RWB0_9BACT</name>
<organism evidence="1 2">
    <name type="scientific">Chitinophaga varians</name>
    <dbReference type="NCBI Taxonomy" id="2202339"/>
    <lineage>
        <taxon>Bacteria</taxon>
        <taxon>Pseudomonadati</taxon>
        <taxon>Bacteroidota</taxon>
        <taxon>Chitinophagia</taxon>
        <taxon>Chitinophagales</taxon>
        <taxon>Chitinophagaceae</taxon>
        <taxon>Chitinophaga</taxon>
    </lineage>
</organism>
<keyword evidence="2" id="KW-1185">Reference proteome</keyword>
<dbReference type="Gene3D" id="3.30.9.100">
    <property type="match status" value="1"/>
</dbReference>
<dbReference type="GO" id="GO:0004497">
    <property type="term" value="F:monooxygenase activity"/>
    <property type="evidence" value="ECO:0007669"/>
    <property type="project" value="InterPro"/>
</dbReference>
<dbReference type="PRINTS" id="PR00411">
    <property type="entry name" value="PNDRDTASEI"/>
</dbReference>
<dbReference type="PANTHER" id="PTHR43747:SF1">
    <property type="entry name" value="SLR1998 PROTEIN"/>
    <property type="match status" value="1"/>
</dbReference>
<dbReference type="EMBL" id="JABAIA010000003">
    <property type="protein sequence ID" value="NLR67373.1"/>
    <property type="molecule type" value="Genomic_DNA"/>
</dbReference>
<reference evidence="1 2" key="1">
    <citation type="submission" date="2020-04" db="EMBL/GenBank/DDBJ databases">
        <authorList>
            <person name="Yin C."/>
        </authorList>
    </citation>
    <scope>NUCLEOTIDE SEQUENCE [LARGE SCALE GENOMIC DNA]</scope>
    <source>
        <strain evidence="1 2">Ae27</strain>
    </source>
</reference>
<proteinExistence type="predicted"/>
<sequence length="519" mass="58487">MPVTISADGCTTPYRHTKESTAWRHNGTSNSLPFITMDTYDILIVGAGPAGTCAALRLLSLGYRVAMVEREQFPRPQIGESLSPGIRNIFDYLDATPLLQKAHCLHQLPAHVIWQQQHADLLPRGHSVMTDRGRLDKGLLDLAVARGLVLYQPVKYEQSVRHGDTWQVSVRGPEGLQTLSAVFLLDARGRKGIQQQQRWQTAPPMVGIWAYVRADDMPRSTCVEAVPDGWLWGAPLYDGQYRILAFTDPPFVRQQSILSHYLHLLSTTQLFRHAAEKGPLSSLQSCHLFSYVHHRPWHHNRIQLGEAAFAIDPLSSSGVEKAMRISLQAVIAIHTIFRKNTPAIAQEFFESRLAASVVNHMQWTSRYYAEAWPANTHPFWKKRTAPPVGGHSVSPFTAKVEQSLTAYHPPASSPPKKINIQDTLQQLWHKKLSLSPAISYRQTLCVINDCVEQKTALYHPNLGQEVAFLGNHDILPLIQIAQESETFGQLILRWKQLVPPDMAIPMILQLWDKQLLCEH</sequence>
<evidence type="ECO:0000313" key="2">
    <source>
        <dbReference type="Proteomes" id="UP000570474"/>
    </source>
</evidence>